<evidence type="ECO:0000259" key="1">
    <source>
        <dbReference type="SMART" id="SM00382"/>
    </source>
</evidence>
<dbReference type="SMART" id="SM00382">
    <property type="entry name" value="AAA"/>
    <property type="match status" value="1"/>
</dbReference>
<dbReference type="InterPro" id="IPR016024">
    <property type="entry name" value="ARM-type_fold"/>
</dbReference>
<organism evidence="2 3">
    <name type="scientific">Mesorhizobium japonicum</name>
    <dbReference type="NCBI Taxonomy" id="2066070"/>
    <lineage>
        <taxon>Bacteria</taxon>
        <taxon>Pseudomonadati</taxon>
        <taxon>Pseudomonadota</taxon>
        <taxon>Alphaproteobacteria</taxon>
        <taxon>Hyphomicrobiales</taxon>
        <taxon>Phyllobacteriaceae</taxon>
        <taxon>Mesorhizobium</taxon>
    </lineage>
</organism>
<accession>A0A3M9X408</accession>
<dbReference type="InterPro" id="IPR027417">
    <property type="entry name" value="P-loop_NTPase"/>
</dbReference>
<evidence type="ECO:0000313" key="3">
    <source>
        <dbReference type="Proteomes" id="UP000275436"/>
    </source>
</evidence>
<name>A0A3M9X408_9HYPH</name>
<dbReference type="EMBL" id="QKOD01000011">
    <property type="protein sequence ID" value="RNJ42406.1"/>
    <property type="molecule type" value="Genomic_DNA"/>
</dbReference>
<protein>
    <recommendedName>
        <fullName evidence="1">AAA+ ATPase domain-containing protein</fullName>
    </recommendedName>
</protein>
<dbReference type="SUPFAM" id="SSF48371">
    <property type="entry name" value="ARM repeat"/>
    <property type="match status" value="1"/>
</dbReference>
<evidence type="ECO:0000313" key="2">
    <source>
        <dbReference type="EMBL" id="RNJ42406.1"/>
    </source>
</evidence>
<proteinExistence type="predicted"/>
<comment type="caution">
    <text evidence="2">The sequence shown here is derived from an EMBL/GenBank/DDBJ whole genome shotgun (WGS) entry which is preliminary data.</text>
</comment>
<dbReference type="Proteomes" id="UP000275436">
    <property type="component" value="Unassembled WGS sequence"/>
</dbReference>
<dbReference type="InterPro" id="IPR003593">
    <property type="entry name" value="AAA+_ATPase"/>
</dbReference>
<sequence length="1621" mass="177094">MREPSEGRRVGGAGAATSSGILFEQHLGALIGSWLLTRRPFHARFGLGEATPVWMRFETEAPVDDILVATSAGGFVAIQAKTSVSLSRDLASPFGKTITQFVRHWLACRDGDGALRWNRPLDLEIDRLILAVGRDTPASVQAALADALRLKAQPGGGELNGAQARAFEDFESCVEQAWGKSTAAPYDPALVTKLAGLIRVLPFDPTGLEREAVVATMAAAFVRPNEAAAALAILETLCGELMAKRGGFDLATVRQELLARELALLPPPDFRQDIARLQAHSRAVADSLARYEVIEAASGDQMTVARECQASIREAATSGSLLIVGEPGAGKSGVLNALARDLHELGNDVVELAVDRYSVESLEGLAQELGLRHGLVETLDAWDGPDPGWLIVDALDATRGGKGEGVFRTLIERVLESGGRWRVIASIRTFDLRMGQQFRALFKGTPPIAALQESGFPKVRHVRVPTWSEAEFAHLLTRAPALAAALENAPPALRDLAVVPFNTRLLCELIKDGLVTADFSHVASQVELLQLYWEHRVEAQGAPAQACILRIVEAMVAARALRAPFALAAGSNPATLDGLEREGVLISVDQRRWVQFRHHLLFDFAAARTLLDPDGLIAGTRQFPKKNARGLMLAPALTFLLREIWDRNQSRSDFWSAAANLLADDHGDPVIRSAAGRICAEYPREPQDLILLGRRIVGGDSQAAQAFIHISGALAIRLEDHPETPLVPWVRLLGSLASNVAPVAGTVRFLLFRLIGSVTDEVGRSCLGTAARALLSYGLTLEHPGNMVASAIDLVGDTYATDAAGSRALLERVFDPVRLEAYAPEEVPALCRKIEAIAAADPAFAERIYRATYAFSVTEKRETTMGASQIMPLRSNARQDYEMARYALGEYITAFLAQHPEHAVAAIVEAVEVYVAREHPRSSDMLDVEVASGERRVRLREDWSHLWGYDPDDSYPDDAEVLVNKLLDFLRTAEPAPVLLVAERLVAIASLAIFWSRLFLAAVARDDALLDLMLPIAMQEAFLTLPDTRKDAVDVVAKGYDRLGQAARTTFEAEVAAFDFSQFQRPEDARTSFERRLFGAVGQAKLVSEHARTVAAERGRSYEVQNDRPFVISTIHDAADSYHWIEKLDRESPANQRLMAAIETIKQTLKLEAARKDIIPAPLVTSLGAMEALAAEIDRSAQDPQLIVYAEGQIALGLSRIVEAELVPAADETEATDRFLTLLDLVAVSQGPELRDDTEADFERGASWGSPAPRVNAAEIALDLMLLRSDLYVTFAPIITTLLDDAHPAVRLQAALRLVRIWDVDREGFWQRLTDRLETELNQSVIDHVAASVLGRVLHADRPRTEPLVLALLERFADEPERQERMRKTLADLLAILWVTYESAPAFTVLDSWIGTAAAHVPELSKITSTLRGAFVAGLSGEAGADDGGLRHRSQALAHAIVLAANEGLAAHFALDDHSEAQMDVARAHAKLLDAVCRELFFGSGARRDRSDAEPAVVDQELAQFFAEVAPTLKGIGDYATPHTVYYLLQLLEYLLPLHPACAFDLTAHALRRGGQRTGYQFESLGADLVVRLVGVFLADHKQLFDDPARRDALIDCLEIFMDAGWPAARRLLYRLPELLQ</sequence>
<dbReference type="SUPFAM" id="SSF52540">
    <property type="entry name" value="P-loop containing nucleoside triphosphate hydrolases"/>
    <property type="match status" value="1"/>
</dbReference>
<gene>
    <name evidence="2" type="ORF">DNR46_28845</name>
</gene>
<feature type="domain" description="AAA+ ATPase" evidence="1">
    <location>
        <begin position="317"/>
        <end position="466"/>
    </location>
</feature>
<reference evidence="2 3" key="1">
    <citation type="journal article" date="2018" name="Mol. Plant Microbe Interact.">
        <title>Taxonomically Different Co-Microsymbionts of a Relict Legume, Oxytropis popoviana, Have Complementary Sets of Symbiotic Genes and Together Increase the Efficiency of Plant Nodulation.</title>
        <authorList>
            <person name="Safronova V."/>
            <person name="Belimov A."/>
            <person name="Sazanova A."/>
            <person name="Chirak E."/>
            <person name="Verkhozina A."/>
            <person name="Kuznetsova I."/>
            <person name="Andronov E."/>
            <person name="Puhalsky J."/>
            <person name="Tikhonovich I."/>
        </authorList>
    </citation>
    <scope>NUCLEOTIDE SEQUENCE [LARGE SCALE GENOMIC DNA]</scope>
    <source>
        <strain evidence="2 3">Opo-235</strain>
    </source>
</reference>